<sequence>MNQGVLARSKVYPGTDGHNYLCIQLTDVVPDSKNTQDLYKLIDYIPTLKQQFVIIIDTRDAQALYYFQYFPEFLGRLSNAPGECVERCEVWVTRALGPMLSMIHAMIHKALRTNGNKIEIKFYDE</sequence>
<accession>A0A6C0BME8</accession>
<dbReference type="AlphaFoldDB" id="A0A6C0BME8"/>
<evidence type="ECO:0008006" key="2">
    <source>
        <dbReference type="Google" id="ProtNLM"/>
    </source>
</evidence>
<name>A0A6C0BME8_9ZZZZ</name>
<dbReference type="EMBL" id="MN739207">
    <property type="protein sequence ID" value="QHS93565.1"/>
    <property type="molecule type" value="Genomic_DNA"/>
</dbReference>
<protein>
    <recommendedName>
        <fullName evidence="2">CRAL-TRIO domain-containing protein</fullName>
    </recommendedName>
</protein>
<reference evidence="1" key="1">
    <citation type="journal article" date="2020" name="Nature">
        <title>Giant virus diversity and host interactions through global metagenomics.</title>
        <authorList>
            <person name="Schulz F."/>
            <person name="Roux S."/>
            <person name="Paez-Espino D."/>
            <person name="Jungbluth S."/>
            <person name="Walsh D.A."/>
            <person name="Denef V.J."/>
            <person name="McMahon K.D."/>
            <person name="Konstantinidis K.T."/>
            <person name="Eloe-Fadrosh E.A."/>
            <person name="Kyrpides N.C."/>
            <person name="Woyke T."/>
        </authorList>
    </citation>
    <scope>NUCLEOTIDE SEQUENCE</scope>
    <source>
        <strain evidence="1">GVMAG-M-3300018080-19</strain>
    </source>
</reference>
<evidence type="ECO:0000313" key="1">
    <source>
        <dbReference type="EMBL" id="QHS93565.1"/>
    </source>
</evidence>
<proteinExistence type="predicted"/>
<organism evidence="1">
    <name type="scientific">viral metagenome</name>
    <dbReference type="NCBI Taxonomy" id="1070528"/>
    <lineage>
        <taxon>unclassified sequences</taxon>
        <taxon>metagenomes</taxon>
        <taxon>organismal metagenomes</taxon>
    </lineage>
</organism>